<dbReference type="Gene3D" id="3.40.190.10">
    <property type="entry name" value="Periplasmic binding protein-like II"/>
    <property type="match status" value="2"/>
</dbReference>
<dbReference type="PANTHER" id="PTHR30346:SF0">
    <property type="entry name" value="HCA OPERON TRANSCRIPTIONAL ACTIVATOR HCAR"/>
    <property type="match status" value="1"/>
</dbReference>
<dbReference type="Proteomes" id="UP001183629">
    <property type="component" value="Unassembled WGS sequence"/>
</dbReference>
<dbReference type="GO" id="GO:0003700">
    <property type="term" value="F:DNA-binding transcription factor activity"/>
    <property type="evidence" value="ECO:0007669"/>
    <property type="project" value="InterPro"/>
</dbReference>
<comment type="similarity">
    <text evidence="1">Belongs to the LysR transcriptional regulatory family.</text>
</comment>
<dbReference type="PANTHER" id="PTHR30346">
    <property type="entry name" value="TRANSCRIPTIONAL DUAL REGULATOR HCAR-RELATED"/>
    <property type="match status" value="1"/>
</dbReference>
<evidence type="ECO:0000256" key="4">
    <source>
        <dbReference type="ARBA" id="ARBA00023163"/>
    </source>
</evidence>
<dbReference type="EMBL" id="JAVDYC010000001">
    <property type="protein sequence ID" value="MDR7322406.1"/>
    <property type="molecule type" value="Genomic_DNA"/>
</dbReference>
<reference evidence="6 7" key="1">
    <citation type="submission" date="2023-07" db="EMBL/GenBank/DDBJ databases">
        <title>Sequencing the genomes of 1000 actinobacteria strains.</title>
        <authorList>
            <person name="Klenk H.-P."/>
        </authorList>
    </citation>
    <scope>NUCLEOTIDE SEQUENCE [LARGE SCALE GENOMIC DNA]</scope>
    <source>
        <strain evidence="6 7">DSM 44711</strain>
    </source>
</reference>
<evidence type="ECO:0000313" key="6">
    <source>
        <dbReference type="EMBL" id="MDR7322406.1"/>
    </source>
</evidence>
<protein>
    <submittedName>
        <fullName evidence="6">DNA-binding transcriptional LysR family regulator</fullName>
    </submittedName>
</protein>
<evidence type="ECO:0000313" key="7">
    <source>
        <dbReference type="Proteomes" id="UP001183629"/>
    </source>
</evidence>
<gene>
    <name evidence="6" type="ORF">J2S44_002656</name>
</gene>
<name>A0AAE4CR39_9ACTN</name>
<keyword evidence="7" id="KW-1185">Reference proteome</keyword>
<keyword evidence="3 6" id="KW-0238">DNA-binding</keyword>
<dbReference type="AlphaFoldDB" id="A0AAE4CR39"/>
<dbReference type="Pfam" id="PF03466">
    <property type="entry name" value="LysR_substrate"/>
    <property type="match status" value="1"/>
</dbReference>
<evidence type="ECO:0000256" key="2">
    <source>
        <dbReference type="ARBA" id="ARBA00023015"/>
    </source>
</evidence>
<feature type="domain" description="HTH lysR-type" evidence="5">
    <location>
        <begin position="1"/>
        <end position="58"/>
    </location>
</feature>
<proteinExistence type="inferred from homology"/>
<dbReference type="InterPro" id="IPR036390">
    <property type="entry name" value="WH_DNA-bd_sf"/>
</dbReference>
<dbReference type="Gene3D" id="1.10.10.10">
    <property type="entry name" value="Winged helix-like DNA-binding domain superfamily/Winged helix DNA-binding domain"/>
    <property type="match status" value="1"/>
</dbReference>
<dbReference type="RefSeq" id="WP_310412740.1">
    <property type="nucleotide sequence ID" value="NZ_JAVDYC010000001.1"/>
</dbReference>
<dbReference type="Pfam" id="PF00126">
    <property type="entry name" value="HTH_1"/>
    <property type="match status" value="1"/>
</dbReference>
<keyword evidence="4" id="KW-0804">Transcription</keyword>
<dbReference type="InterPro" id="IPR005119">
    <property type="entry name" value="LysR_subst-bd"/>
</dbReference>
<accession>A0AAE4CR39</accession>
<keyword evidence="2" id="KW-0805">Transcription regulation</keyword>
<dbReference type="InterPro" id="IPR036388">
    <property type="entry name" value="WH-like_DNA-bd_sf"/>
</dbReference>
<dbReference type="FunFam" id="1.10.10.10:FF:000001">
    <property type="entry name" value="LysR family transcriptional regulator"/>
    <property type="match status" value="1"/>
</dbReference>
<dbReference type="PROSITE" id="PS50931">
    <property type="entry name" value="HTH_LYSR"/>
    <property type="match status" value="1"/>
</dbReference>
<evidence type="ECO:0000256" key="1">
    <source>
        <dbReference type="ARBA" id="ARBA00009437"/>
    </source>
</evidence>
<comment type="caution">
    <text evidence="6">The sequence shown here is derived from an EMBL/GenBank/DDBJ whole genome shotgun (WGS) entry which is preliminary data.</text>
</comment>
<dbReference type="GO" id="GO:0003677">
    <property type="term" value="F:DNA binding"/>
    <property type="evidence" value="ECO:0007669"/>
    <property type="project" value="UniProtKB-KW"/>
</dbReference>
<dbReference type="SUPFAM" id="SSF53850">
    <property type="entry name" value="Periplasmic binding protein-like II"/>
    <property type="match status" value="1"/>
</dbReference>
<dbReference type="GO" id="GO:0032993">
    <property type="term" value="C:protein-DNA complex"/>
    <property type="evidence" value="ECO:0007669"/>
    <property type="project" value="TreeGrafter"/>
</dbReference>
<evidence type="ECO:0000259" key="5">
    <source>
        <dbReference type="PROSITE" id="PS50931"/>
    </source>
</evidence>
<dbReference type="SUPFAM" id="SSF46785">
    <property type="entry name" value="Winged helix' DNA-binding domain"/>
    <property type="match status" value="1"/>
</dbReference>
<dbReference type="InterPro" id="IPR000847">
    <property type="entry name" value="LysR_HTH_N"/>
</dbReference>
<evidence type="ECO:0000256" key="3">
    <source>
        <dbReference type="ARBA" id="ARBA00023125"/>
    </source>
</evidence>
<organism evidence="6 7">
    <name type="scientific">Catenuloplanes niger</name>
    <dbReference type="NCBI Taxonomy" id="587534"/>
    <lineage>
        <taxon>Bacteria</taxon>
        <taxon>Bacillati</taxon>
        <taxon>Actinomycetota</taxon>
        <taxon>Actinomycetes</taxon>
        <taxon>Micromonosporales</taxon>
        <taxon>Micromonosporaceae</taxon>
        <taxon>Catenuloplanes</taxon>
    </lineage>
</organism>
<sequence>MDLTALRYAVTLAEELHFRRAAQRHFISAQPFGQRVKQLEHQLGYAIFARTSRRVSVTPRGELFLVRARDALDRLNWLAQEAPDPGEHTLVLGVFGCGLAELWAPVRAALRAQCPGIRLVHRDLDFLNQYPMVQSGEVDAAIVFYAGPADGLVVDIVKEAPRKVLVPAWSELAEAAFLTTSDLEGREWVPMVAHSDALVDWLGPAAAGHPRSAWAVRPESIPATVATTGALAVLCATAERFFPRPDVRYVSAEGAACHVGIATRAGDTRPAVRAFRRVVAATAGLVQELTLTDRNETA</sequence>